<reference evidence="1 2" key="1">
    <citation type="submission" date="2021-06" db="EMBL/GenBank/DDBJ databases">
        <authorList>
            <person name="Kallberg Y."/>
            <person name="Tangrot J."/>
            <person name="Rosling A."/>
        </authorList>
    </citation>
    <scope>NUCLEOTIDE SEQUENCE [LARGE SCALE GENOMIC DNA]</scope>
    <source>
        <strain evidence="1 2">120-4 pot B 10/14</strain>
    </source>
</reference>
<dbReference type="Proteomes" id="UP000789901">
    <property type="component" value="Unassembled WGS sequence"/>
</dbReference>
<comment type="caution">
    <text evidence="1">The sequence shown here is derived from an EMBL/GenBank/DDBJ whole genome shotgun (WGS) entry which is preliminary data.</text>
</comment>
<evidence type="ECO:0000313" key="2">
    <source>
        <dbReference type="Proteomes" id="UP000789901"/>
    </source>
</evidence>
<proteinExistence type="predicted"/>
<name>A0ABN7W4I9_GIGMA</name>
<gene>
    <name evidence="1" type="ORF">GMARGA_LOCUS26549</name>
</gene>
<keyword evidence="2" id="KW-1185">Reference proteome</keyword>
<accession>A0ABN7W4I9</accession>
<organism evidence="1 2">
    <name type="scientific">Gigaspora margarita</name>
    <dbReference type="NCBI Taxonomy" id="4874"/>
    <lineage>
        <taxon>Eukaryota</taxon>
        <taxon>Fungi</taxon>
        <taxon>Fungi incertae sedis</taxon>
        <taxon>Mucoromycota</taxon>
        <taxon>Glomeromycotina</taxon>
        <taxon>Glomeromycetes</taxon>
        <taxon>Diversisporales</taxon>
        <taxon>Gigasporaceae</taxon>
        <taxon>Gigaspora</taxon>
    </lineage>
</organism>
<sequence>MLVTKKKKKQITNTNAYVKRINNDEYFPPIVSPVVTKSKTYDPNEWKNLNQTLQDKKKQQKIDQDWAEVYSKFIQFELIYNSVNEKTFLFDNQKDKEINKLIKLSIPNRLNTEISRWRKVFDLVVLIIESNDISLEDFLNEIRNLNITFNYLQEVDQEEFKNNLFKLIVEKYKRKMQ</sequence>
<protein>
    <submittedName>
        <fullName evidence="1">6006_t:CDS:1</fullName>
    </submittedName>
</protein>
<evidence type="ECO:0000313" key="1">
    <source>
        <dbReference type="EMBL" id="CAG8816461.1"/>
    </source>
</evidence>
<dbReference type="EMBL" id="CAJVQB010031108">
    <property type="protein sequence ID" value="CAG8816461.1"/>
    <property type="molecule type" value="Genomic_DNA"/>
</dbReference>